<dbReference type="AlphaFoldDB" id="A0A7I8L6L6"/>
<reference evidence="2" key="1">
    <citation type="submission" date="2020-02" db="EMBL/GenBank/DDBJ databases">
        <authorList>
            <person name="Scholz U."/>
            <person name="Mascher M."/>
            <person name="Fiebig A."/>
        </authorList>
    </citation>
    <scope>NUCLEOTIDE SEQUENCE</scope>
</reference>
<dbReference type="EMBL" id="LR746274">
    <property type="protein sequence ID" value="CAA7404904.1"/>
    <property type="molecule type" value="Genomic_DNA"/>
</dbReference>
<evidence type="ECO:0000313" key="2">
    <source>
        <dbReference type="EMBL" id="CAA7404904.1"/>
    </source>
</evidence>
<accession>A0A7I8L6L6</accession>
<gene>
    <name evidence="2" type="ORF">SI8410_11015582</name>
</gene>
<keyword evidence="3" id="KW-1185">Reference proteome</keyword>
<dbReference type="PANTHER" id="PTHR34569:SF2">
    <property type="entry name" value="EXPRESSED PROTEIN"/>
    <property type="match status" value="1"/>
</dbReference>
<organism evidence="2 3">
    <name type="scientific">Spirodela intermedia</name>
    <name type="common">Intermediate duckweed</name>
    <dbReference type="NCBI Taxonomy" id="51605"/>
    <lineage>
        <taxon>Eukaryota</taxon>
        <taxon>Viridiplantae</taxon>
        <taxon>Streptophyta</taxon>
        <taxon>Embryophyta</taxon>
        <taxon>Tracheophyta</taxon>
        <taxon>Spermatophyta</taxon>
        <taxon>Magnoliopsida</taxon>
        <taxon>Liliopsida</taxon>
        <taxon>Araceae</taxon>
        <taxon>Lemnoideae</taxon>
        <taxon>Spirodela</taxon>
    </lineage>
</organism>
<evidence type="ECO:0000313" key="3">
    <source>
        <dbReference type="Proteomes" id="UP000663760"/>
    </source>
</evidence>
<dbReference type="PANTHER" id="PTHR34569">
    <property type="entry name" value="EXPRESSED PROTEIN"/>
    <property type="match status" value="1"/>
</dbReference>
<evidence type="ECO:0000256" key="1">
    <source>
        <dbReference type="SAM" id="MobiDB-lite"/>
    </source>
</evidence>
<protein>
    <submittedName>
        <fullName evidence="2">Uncharacterized protein</fullName>
    </submittedName>
</protein>
<proteinExistence type="predicted"/>
<dbReference type="Proteomes" id="UP000663760">
    <property type="component" value="Chromosome 11"/>
</dbReference>
<dbReference type="OrthoDB" id="1364464at2759"/>
<name>A0A7I8L6L6_SPIIN</name>
<sequence length="162" mass="18372">MEMEMKKLESCPPHQGPELSASTADDHALLRYTSLRDIIFVSPRRGWSANTVVHVPLFNDSAVQIRNHLVKHAASAYLRPAAVLYTHNQNCMARLWTRMIGCAALPTGWGIRLRLHLSSSMEHLVWSFRRIIACIVDHRHIIKTNKNKGFQGILIDHGCTNI</sequence>
<feature type="region of interest" description="Disordered" evidence="1">
    <location>
        <begin position="1"/>
        <end position="21"/>
    </location>
</feature>